<evidence type="ECO:0000256" key="1">
    <source>
        <dbReference type="ARBA" id="ARBA00004141"/>
    </source>
</evidence>
<dbReference type="GO" id="GO:0004930">
    <property type="term" value="F:G protein-coupled receptor activity"/>
    <property type="evidence" value="ECO:0007669"/>
    <property type="project" value="UniProtKB-KW"/>
</dbReference>
<keyword evidence="3 8" id="KW-1133">Transmembrane helix</keyword>
<keyword evidence="12" id="KW-1185">Reference proteome</keyword>
<dbReference type="Proteomes" id="UP000663832">
    <property type="component" value="Unassembled WGS sequence"/>
</dbReference>
<evidence type="ECO:0000256" key="4">
    <source>
        <dbReference type="ARBA" id="ARBA00023040"/>
    </source>
</evidence>
<sequence length="336" mass="39177">MEAIDIINILNGSISIVNKIFPMILLIIGTFGHLCNLLIFSKRTQRTNPTSVCFLANTMVNLISLYFGMLPRYLTDIGNIDLINTNLTVCKLRSFFQYLSLSLSNWFLLLATIDRYIISSNDHNRRRLSNLKRAWYSIGFLTIIFILLYCHILILYNIQSSFCYPRYGPYRLFNDIQIFIQYSLLPPILMTLFGLLTIRNIHLTRRHSNNQGNIRVRQRDIQLSKMLLLQVIITVICSLPLIISNLEVTTTLTIMKSPLRLAIENFLSQIARHLAYLNCSISFYLYTLTGSQFRLESRQIINQFSMFLCHRRILTRRQIGIDNRPIGPSTREPRRQ</sequence>
<dbReference type="Gene3D" id="1.20.1070.10">
    <property type="entry name" value="Rhodopsin 7-helix transmembrane proteins"/>
    <property type="match status" value="1"/>
</dbReference>
<keyword evidence="5 8" id="KW-0472">Membrane</keyword>
<dbReference type="Proteomes" id="UP000663877">
    <property type="component" value="Unassembled WGS sequence"/>
</dbReference>
<organism evidence="11 12">
    <name type="scientific">Adineta steineri</name>
    <dbReference type="NCBI Taxonomy" id="433720"/>
    <lineage>
        <taxon>Eukaryota</taxon>
        <taxon>Metazoa</taxon>
        <taxon>Spiralia</taxon>
        <taxon>Gnathifera</taxon>
        <taxon>Rotifera</taxon>
        <taxon>Eurotatoria</taxon>
        <taxon>Bdelloidea</taxon>
        <taxon>Adinetida</taxon>
        <taxon>Adinetidae</taxon>
        <taxon>Adineta</taxon>
    </lineage>
</organism>
<dbReference type="EMBL" id="CAJNOM010000385">
    <property type="protein sequence ID" value="CAF1408584.1"/>
    <property type="molecule type" value="Genomic_DNA"/>
</dbReference>
<reference evidence="11" key="1">
    <citation type="submission" date="2021-02" db="EMBL/GenBank/DDBJ databases">
        <authorList>
            <person name="Nowell W R."/>
        </authorList>
    </citation>
    <scope>NUCLEOTIDE SEQUENCE</scope>
</reference>
<feature type="domain" description="G-protein coupled receptors family 1 profile" evidence="9">
    <location>
        <begin position="32"/>
        <end position="286"/>
    </location>
</feature>
<dbReference type="PROSITE" id="PS50262">
    <property type="entry name" value="G_PROTEIN_RECEP_F1_2"/>
    <property type="match status" value="1"/>
</dbReference>
<dbReference type="InterPro" id="IPR017452">
    <property type="entry name" value="GPCR_Rhodpsn_7TM"/>
</dbReference>
<dbReference type="PANTHER" id="PTHR24243:SF230">
    <property type="entry name" value="G-PROTEIN COUPLED RECEPTORS FAMILY 1 PROFILE DOMAIN-CONTAINING PROTEIN"/>
    <property type="match status" value="1"/>
</dbReference>
<feature type="transmembrane region" description="Helical" evidence="8">
    <location>
        <begin position="178"/>
        <end position="198"/>
    </location>
</feature>
<evidence type="ECO:0000313" key="10">
    <source>
        <dbReference type="EMBL" id="CAF0773150.1"/>
    </source>
</evidence>
<evidence type="ECO:0000256" key="2">
    <source>
        <dbReference type="ARBA" id="ARBA00022692"/>
    </source>
</evidence>
<evidence type="ECO:0000256" key="7">
    <source>
        <dbReference type="ARBA" id="ARBA00023224"/>
    </source>
</evidence>
<evidence type="ECO:0000256" key="3">
    <source>
        <dbReference type="ARBA" id="ARBA00022989"/>
    </source>
</evidence>
<evidence type="ECO:0000256" key="6">
    <source>
        <dbReference type="ARBA" id="ARBA00023170"/>
    </source>
</evidence>
<dbReference type="AlphaFoldDB" id="A0A815LM02"/>
<feature type="transmembrane region" description="Helical" evidence="8">
    <location>
        <begin position="20"/>
        <end position="40"/>
    </location>
</feature>
<dbReference type="GO" id="GO:0005886">
    <property type="term" value="C:plasma membrane"/>
    <property type="evidence" value="ECO:0007669"/>
    <property type="project" value="TreeGrafter"/>
</dbReference>
<keyword evidence="2 8" id="KW-0812">Transmembrane</keyword>
<keyword evidence="7" id="KW-0807">Transducer</keyword>
<feature type="transmembrane region" description="Helical" evidence="8">
    <location>
        <begin position="52"/>
        <end position="75"/>
    </location>
</feature>
<dbReference type="Pfam" id="PF00001">
    <property type="entry name" value="7tm_1"/>
    <property type="match status" value="1"/>
</dbReference>
<evidence type="ECO:0000256" key="8">
    <source>
        <dbReference type="SAM" id="Phobius"/>
    </source>
</evidence>
<accession>A0A815LM02</accession>
<dbReference type="SUPFAM" id="SSF81321">
    <property type="entry name" value="Family A G protein-coupled receptor-like"/>
    <property type="match status" value="1"/>
</dbReference>
<dbReference type="EMBL" id="CAJNOI010000009">
    <property type="protein sequence ID" value="CAF0773150.1"/>
    <property type="molecule type" value="Genomic_DNA"/>
</dbReference>
<comment type="caution">
    <text evidence="11">The sequence shown here is derived from an EMBL/GenBank/DDBJ whole genome shotgun (WGS) entry which is preliminary data.</text>
</comment>
<keyword evidence="4" id="KW-0297">G-protein coupled receptor</keyword>
<dbReference type="OrthoDB" id="9990906at2759"/>
<dbReference type="PANTHER" id="PTHR24243">
    <property type="entry name" value="G-PROTEIN COUPLED RECEPTOR"/>
    <property type="match status" value="1"/>
</dbReference>
<dbReference type="PRINTS" id="PR00237">
    <property type="entry name" value="GPCRRHODOPSN"/>
</dbReference>
<keyword evidence="6" id="KW-0675">Receptor</keyword>
<name>A0A815LM02_9BILA</name>
<protein>
    <recommendedName>
        <fullName evidence="9">G-protein coupled receptors family 1 profile domain-containing protein</fullName>
    </recommendedName>
</protein>
<evidence type="ECO:0000313" key="12">
    <source>
        <dbReference type="Proteomes" id="UP000663832"/>
    </source>
</evidence>
<evidence type="ECO:0000313" key="11">
    <source>
        <dbReference type="EMBL" id="CAF1408584.1"/>
    </source>
</evidence>
<feature type="transmembrane region" description="Helical" evidence="8">
    <location>
        <begin position="134"/>
        <end position="158"/>
    </location>
</feature>
<feature type="transmembrane region" description="Helical" evidence="8">
    <location>
        <begin position="227"/>
        <end position="246"/>
    </location>
</feature>
<dbReference type="InterPro" id="IPR000276">
    <property type="entry name" value="GPCR_Rhodpsn"/>
</dbReference>
<comment type="subcellular location">
    <subcellularLocation>
        <location evidence="1">Membrane</location>
        <topology evidence="1">Multi-pass membrane protein</topology>
    </subcellularLocation>
</comment>
<proteinExistence type="predicted"/>
<feature type="transmembrane region" description="Helical" evidence="8">
    <location>
        <begin position="95"/>
        <end position="113"/>
    </location>
</feature>
<evidence type="ECO:0000259" key="9">
    <source>
        <dbReference type="PROSITE" id="PS50262"/>
    </source>
</evidence>
<gene>
    <name evidence="10" type="ORF">BJG266_LOCUS3683</name>
    <name evidence="11" type="ORF">QVE165_LOCUS37320</name>
</gene>
<evidence type="ECO:0000256" key="5">
    <source>
        <dbReference type="ARBA" id="ARBA00023136"/>
    </source>
</evidence>